<proteinExistence type="predicted"/>
<comment type="caution">
    <text evidence="6">The sequence shown here is derived from an EMBL/GenBank/DDBJ whole genome shotgun (WGS) entry which is preliminary data.</text>
</comment>
<dbReference type="GO" id="GO:0006031">
    <property type="term" value="P:chitin biosynthetic process"/>
    <property type="evidence" value="ECO:0007669"/>
    <property type="project" value="TreeGrafter"/>
</dbReference>
<dbReference type="OrthoDB" id="3038496at2759"/>
<dbReference type="GO" id="GO:0004100">
    <property type="term" value="F:chitin synthase activity"/>
    <property type="evidence" value="ECO:0007669"/>
    <property type="project" value="UniProtKB-EC"/>
</dbReference>
<dbReference type="STRING" id="1295533.A0A1E3I4F3"/>
<sequence>MCNLHDVSWGTKGDNGASKDLGQAKKVEKDGKEMLEVALPTKQEDVEALWQQARQELRVPVKEKEEKRSAETKQADDDRNFRTNVVLLFIGCNLLVILLFTSSTFTDWVNSHFVEATDTTFNPYLTVIFYAVLGLSALRFVGCVLYLIFRICGF</sequence>
<keyword evidence="5" id="KW-1133">Transmembrane helix</keyword>
<dbReference type="GO" id="GO:0030428">
    <property type="term" value="C:cell septum"/>
    <property type="evidence" value="ECO:0007669"/>
    <property type="project" value="TreeGrafter"/>
</dbReference>
<reference evidence="6 7" key="1">
    <citation type="submission" date="2016-06" db="EMBL/GenBank/DDBJ databases">
        <title>Evolution of pathogenesis and genome organization in the Tremellales.</title>
        <authorList>
            <person name="Cuomo C."/>
            <person name="Litvintseva A."/>
            <person name="Heitman J."/>
            <person name="Chen Y."/>
            <person name="Sun S."/>
            <person name="Springer D."/>
            <person name="Dromer F."/>
            <person name="Young S."/>
            <person name="Zeng Q."/>
            <person name="Chapman S."/>
            <person name="Gujja S."/>
            <person name="Saif S."/>
            <person name="Birren B."/>
        </authorList>
    </citation>
    <scope>NUCLEOTIDE SEQUENCE [LARGE SCALE GENOMIC DNA]</scope>
    <source>
        <strain evidence="6 7">CBS 6039</strain>
    </source>
</reference>
<dbReference type="PANTHER" id="PTHR22914:SF44">
    <property type="entry name" value="CHITIN SYNTHASE 2"/>
    <property type="match status" value="1"/>
</dbReference>
<evidence type="ECO:0000256" key="5">
    <source>
        <dbReference type="SAM" id="Phobius"/>
    </source>
</evidence>
<evidence type="ECO:0000256" key="3">
    <source>
        <dbReference type="ARBA" id="ARBA00023136"/>
    </source>
</evidence>
<evidence type="ECO:0000313" key="6">
    <source>
        <dbReference type="EMBL" id="ODN83514.1"/>
    </source>
</evidence>
<dbReference type="AlphaFoldDB" id="A0A1E3I4F3"/>
<dbReference type="Proteomes" id="UP000094065">
    <property type="component" value="Unassembled WGS sequence"/>
</dbReference>
<accession>A0A1E3I4F3</accession>
<dbReference type="GeneID" id="30152957"/>
<keyword evidence="3 5" id="KW-0472">Membrane</keyword>
<dbReference type="GO" id="GO:0071944">
    <property type="term" value="C:cell periphery"/>
    <property type="evidence" value="ECO:0007669"/>
    <property type="project" value="TreeGrafter"/>
</dbReference>
<evidence type="ECO:0000256" key="1">
    <source>
        <dbReference type="ARBA" id="ARBA00004141"/>
    </source>
</evidence>
<keyword evidence="2 5" id="KW-0812">Transmembrane</keyword>
<dbReference type="GO" id="GO:0016020">
    <property type="term" value="C:membrane"/>
    <property type="evidence" value="ECO:0007669"/>
    <property type="project" value="UniProtKB-SubCell"/>
</dbReference>
<dbReference type="EMBL" id="AWGJ01000002">
    <property type="protein sequence ID" value="ODN83514.1"/>
    <property type="molecule type" value="Genomic_DNA"/>
</dbReference>
<dbReference type="PANTHER" id="PTHR22914">
    <property type="entry name" value="CHITIN SYNTHASE"/>
    <property type="match status" value="1"/>
</dbReference>
<feature type="transmembrane region" description="Helical" evidence="5">
    <location>
        <begin position="85"/>
        <end position="105"/>
    </location>
</feature>
<comment type="subcellular location">
    <subcellularLocation>
        <location evidence="1">Membrane</location>
        <topology evidence="1">Multi-pass membrane protein</topology>
    </subcellularLocation>
</comment>
<comment type="catalytic activity">
    <reaction evidence="4">
        <text>[(1-&gt;4)-N-acetyl-beta-D-glucosaminyl](n) + UDP-N-acetyl-alpha-D-glucosamine = [(1-&gt;4)-N-acetyl-beta-D-glucosaminyl](n+1) + UDP + H(+)</text>
        <dbReference type="Rhea" id="RHEA:16637"/>
        <dbReference type="Rhea" id="RHEA-COMP:9593"/>
        <dbReference type="Rhea" id="RHEA-COMP:9595"/>
        <dbReference type="ChEBI" id="CHEBI:15378"/>
        <dbReference type="ChEBI" id="CHEBI:17029"/>
        <dbReference type="ChEBI" id="CHEBI:57705"/>
        <dbReference type="ChEBI" id="CHEBI:58223"/>
        <dbReference type="EC" id="2.4.1.16"/>
    </reaction>
</comment>
<name>A0A1E3I4F3_9TREE</name>
<gene>
    <name evidence="6" type="ORF">L202_01648</name>
</gene>
<dbReference type="InterPro" id="IPR004835">
    <property type="entry name" value="Chitin_synth"/>
</dbReference>
<evidence type="ECO:0000256" key="2">
    <source>
        <dbReference type="ARBA" id="ARBA00022692"/>
    </source>
</evidence>
<feature type="transmembrane region" description="Helical" evidence="5">
    <location>
        <begin position="125"/>
        <end position="149"/>
    </location>
</feature>
<dbReference type="RefSeq" id="XP_018997514.1">
    <property type="nucleotide sequence ID" value="XM_019135087.1"/>
</dbReference>
<evidence type="ECO:0000256" key="4">
    <source>
        <dbReference type="ARBA" id="ARBA00048014"/>
    </source>
</evidence>
<organism evidence="6 7">
    <name type="scientific">Cryptococcus amylolentus CBS 6039</name>
    <dbReference type="NCBI Taxonomy" id="1295533"/>
    <lineage>
        <taxon>Eukaryota</taxon>
        <taxon>Fungi</taxon>
        <taxon>Dikarya</taxon>
        <taxon>Basidiomycota</taxon>
        <taxon>Agaricomycotina</taxon>
        <taxon>Tremellomycetes</taxon>
        <taxon>Tremellales</taxon>
        <taxon>Cryptococcaceae</taxon>
        <taxon>Cryptococcus</taxon>
    </lineage>
</organism>
<protein>
    <submittedName>
        <fullName evidence="6">Uncharacterized protein</fullName>
    </submittedName>
</protein>
<evidence type="ECO:0000313" key="7">
    <source>
        <dbReference type="Proteomes" id="UP000094065"/>
    </source>
</evidence>
<keyword evidence="7" id="KW-1185">Reference proteome</keyword>